<evidence type="ECO:0000313" key="4">
    <source>
        <dbReference type="Proteomes" id="UP000813462"/>
    </source>
</evidence>
<dbReference type="Gene3D" id="3.40.1440.10">
    <property type="entry name" value="GIY-YIG endonuclease"/>
    <property type="match status" value="1"/>
</dbReference>
<keyword evidence="2" id="KW-0812">Transmembrane</keyword>
<accession>A0A978VVG2</accession>
<dbReference type="InterPro" id="IPR050381">
    <property type="entry name" value="SLX1_endonuclease"/>
</dbReference>
<gene>
    <name evidence="3" type="ORF">FEM48_Zijuj02G0114000</name>
</gene>
<dbReference type="GO" id="GO:0000724">
    <property type="term" value="P:double-strand break repair via homologous recombination"/>
    <property type="evidence" value="ECO:0007669"/>
    <property type="project" value="TreeGrafter"/>
</dbReference>
<dbReference type="GO" id="GO:0033557">
    <property type="term" value="C:Slx1-Slx4 complex"/>
    <property type="evidence" value="ECO:0007669"/>
    <property type="project" value="TreeGrafter"/>
</dbReference>
<sequence>MLWIIYRFTVNPRRRIRQHNGEIGCGAWRTKKRRPWEMVLCIYGFPTNVSALQVLLLLRFLHVFLFQFPLSVVCLELNESLAYLTKWVFYILDVLDFGYHNFSLRKIVSCGFVSLVGIEFEWAWQHPTESLAVRSAAASFKSLSGIANKIKLAYTMLTLPSWQSMDLTVNFFSTKYKIHSAGCPSLPKHMKVRVCPMDDLPCYGDGVESFSEKEDDLDNKECDEASSSSKFSEETSSDSIVNNNSVDHHSVIGNMTTEYGSIDEREDCREHPTFTAFPVRSSSNISSSSVIEVAEDRSISGLIKDSSSNVEVDRSGRHQITADNNQLPSSVHIVPCDVEIIDITTPSPLCRTTSFGKRRRVSTTFPEIIDLTKSPTFVQL</sequence>
<feature type="transmembrane region" description="Helical" evidence="2">
    <location>
        <begin position="38"/>
        <end position="61"/>
    </location>
</feature>
<dbReference type="InterPro" id="IPR035901">
    <property type="entry name" value="GIY-YIG_endonuc_sf"/>
</dbReference>
<evidence type="ECO:0008006" key="5">
    <source>
        <dbReference type="Google" id="ProtNLM"/>
    </source>
</evidence>
<dbReference type="PANTHER" id="PTHR20208:SF10">
    <property type="entry name" value="STRUCTURE-SPECIFIC ENDONUCLEASE SUBUNIT SLX1"/>
    <property type="match status" value="1"/>
</dbReference>
<protein>
    <recommendedName>
        <fullName evidence="5">Structure-specific endonuclease subunit SLX1 homolog</fullName>
    </recommendedName>
</protein>
<proteinExistence type="predicted"/>
<dbReference type="GO" id="GO:0008821">
    <property type="term" value="F:crossover junction DNA endonuclease activity"/>
    <property type="evidence" value="ECO:0007669"/>
    <property type="project" value="TreeGrafter"/>
</dbReference>
<organism evidence="3 4">
    <name type="scientific">Ziziphus jujuba var. spinosa</name>
    <dbReference type="NCBI Taxonomy" id="714518"/>
    <lineage>
        <taxon>Eukaryota</taxon>
        <taxon>Viridiplantae</taxon>
        <taxon>Streptophyta</taxon>
        <taxon>Embryophyta</taxon>
        <taxon>Tracheophyta</taxon>
        <taxon>Spermatophyta</taxon>
        <taxon>Magnoliopsida</taxon>
        <taxon>eudicotyledons</taxon>
        <taxon>Gunneridae</taxon>
        <taxon>Pentapetalae</taxon>
        <taxon>rosids</taxon>
        <taxon>fabids</taxon>
        <taxon>Rosales</taxon>
        <taxon>Rhamnaceae</taxon>
        <taxon>Paliureae</taxon>
        <taxon>Ziziphus</taxon>
    </lineage>
</organism>
<keyword evidence="2" id="KW-0472">Membrane</keyword>
<name>A0A978VVG2_ZIZJJ</name>
<evidence type="ECO:0000313" key="3">
    <source>
        <dbReference type="EMBL" id="KAH7542807.1"/>
    </source>
</evidence>
<reference evidence="3" key="1">
    <citation type="journal article" date="2021" name="Front. Plant Sci.">
        <title>Chromosome-Scale Genome Assembly for Chinese Sour Jujube and Insights Into Its Genome Evolution and Domestication Signature.</title>
        <authorList>
            <person name="Shen L.-Y."/>
            <person name="Luo H."/>
            <person name="Wang X.-L."/>
            <person name="Wang X.-M."/>
            <person name="Qiu X.-J."/>
            <person name="Liu H."/>
            <person name="Zhou S.-S."/>
            <person name="Jia K.-H."/>
            <person name="Nie S."/>
            <person name="Bao Y.-T."/>
            <person name="Zhang R.-G."/>
            <person name="Yun Q.-Z."/>
            <person name="Chai Y.-H."/>
            <person name="Lu J.-Y."/>
            <person name="Li Y."/>
            <person name="Zhao S.-W."/>
            <person name="Mao J.-F."/>
            <person name="Jia S.-G."/>
            <person name="Mao Y.-M."/>
        </authorList>
    </citation>
    <scope>NUCLEOTIDE SEQUENCE</scope>
    <source>
        <strain evidence="3">AT0</strain>
        <tissue evidence="3">Leaf</tissue>
    </source>
</reference>
<comment type="caution">
    <text evidence="3">The sequence shown here is derived from an EMBL/GenBank/DDBJ whole genome shotgun (WGS) entry which is preliminary data.</text>
</comment>
<dbReference type="Proteomes" id="UP000813462">
    <property type="component" value="Unassembled WGS sequence"/>
</dbReference>
<evidence type="ECO:0000256" key="2">
    <source>
        <dbReference type="SAM" id="Phobius"/>
    </source>
</evidence>
<dbReference type="AlphaFoldDB" id="A0A978VVG2"/>
<dbReference type="PANTHER" id="PTHR20208">
    <property type="entry name" value="STRUCTURE-SPECIFIC ENDONUCLEASE SUBUNIT SLX1"/>
    <property type="match status" value="1"/>
</dbReference>
<dbReference type="GO" id="GO:0017108">
    <property type="term" value="F:5'-flap endonuclease activity"/>
    <property type="evidence" value="ECO:0007669"/>
    <property type="project" value="TreeGrafter"/>
</dbReference>
<evidence type="ECO:0000256" key="1">
    <source>
        <dbReference type="SAM" id="MobiDB-lite"/>
    </source>
</evidence>
<feature type="region of interest" description="Disordered" evidence="1">
    <location>
        <begin position="209"/>
        <end position="246"/>
    </location>
</feature>
<keyword evidence="2" id="KW-1133">Transmembrane helix</keyword>
<dbReference type="EMBL" id="JAEACU010000002">
    <property type="protein sequence ID" value="KAH7542807.1"/>
    <property type="molecule type" value="Genomic_DNA"/>
</dbReference>